<dbReference type="Pfam" id="PF07603">
    <property type="entry name" value="Lcl_C"/>
    <property type="match status" value="1"/>
</dbReference>
<feature type="signal peptide" evidence="1">
    <location>
        <begin position="1"/>
        <end position="19"/>
    </location>
</feature>
<evidence type="ECO:0000259" key="2">
    <source>
        <dbReference type="Pfam" id="PF07603"/>
    </source>
</evidence>
<dbReference type="InterPro" id="IPR011460">
    <property type="entry name" value="Lcl_C"/>
</dbReference>
<keyword evidence="4" id="KW-1185">Reference proteome</keyword>
<evidence type="ECO:0000313" key="3">
    <source>
        <dbReference type="EMBL" id="RXJ64161.1"/>
    </source>
</evidence>
<comment type="caution">
    <text evidence="3">The sequence shown here is derived from an EMBL/GenBank/DDBJ whole genome shotgun (WGS) entry which is preliminary data.</text>
</comment>
<dbReference type="STRING" id="877500.GCA_000935065_01412"/>
<dbReference type="EMBL" id="PDKO01000002">
    <property type="protein sequence ID" value="RXJ64161.1"/>
    <property type="molecule type" value="Genomic_DNA"/>
</dbReference>
<dbReference type="Proteomes" id="UP000290191">
    <property type="component" value="Unassembled WGS sequence"/>
</dbReference>
<sequence length="143" mass="17525">MRYLFIFFLLINFCFSANLQRNDSLGVVVDKENRLMWVDEVSILKQKMTHQDATDFCEELQFAGYSNWRVPEIEEYELIVDKTNERSYINRAFKYNKKDGFWARKAHWRTLWFYADYMYFVSGTPYYDSRHKLKYVRCVRDLD</sequence>
<accession>A0A4Q0Y6Q9</accession>
<name>A0A4Q0Y6Q9_9BACT</name>
<evidence type="ECO:0000256" key="1">
    <source>
        <dbReference type="SAM" id="SignalP"/>
    </source>
</evidence>
<protein>
    <submittedName>
        <fullName evidence="3">DUF1566 domain-containing protein</fullName>
    </submittedName>
</protein>
<dbReference type="AlphaFoldDB" id="A0A4Q0Y6Q9"/>
<organism evidence="3 4">
    <name type="scientific">Halarcobacter anaerophilus</name>
    <dbReference type="NCBI Taxonomy" id="877500"/>
    <lineage>
        <taxon>Bacteria</taxon>
        <taxon>Pseudomonadati</taxon>
        <taxon>Campylobacterota</taxon>
        <taxon>Epsilonproteobacteria</taxon>
        <taxon>Campylobacterales</taxon>
        <taxon>Arcobacteraceae</taxon>
        <taxon>Halarcobacter</taxon>
    </lineage>
</organism>
<gene>
    <name evidence="3" type="ORF">CRV06_04250</name>
</gene>
<evidence type="ECO:0000313" key="4">
    <source>
        <dbReference type="Proteomes" id="UP000290191"/>
    </source>
</evidence>
<keyword evidence="1" id="KW-0732">Signal</keyword>
<proteinExistence type="predicted"/>
<feature type="domain" description="Lcl C-terminal" evidence="2">
    <location>
        <begin position="26"/>
        <end position="140"/>
    </location>
</feature>
<dbReference type="OrthoDB" id="9793251at2"/>
<dbReference type="RefSeq" id="WP_044416539.1">
    <property type="nucleotide sequence ID" value="NZ_CP041070.1"/>
</dbReference>
<feature type="chain" id="PRO_5020456083" evidence="1">
    <location>
        <begin position="20"/>
        <end position="143"/>
    </location>
</feature>
<reference evidence="3 4" key="1">
    <citation type="submission" date="2017-10" db="EMBL/GenBank/DDBJ databases">
        <title>Genomics of the genus Arcobacter.</title>
        <authorList>
            <person name="Perez-Cataluna A."/>
            <person name="Figueras M.J."/>
        </authorList>
    </citation>
    <scope>NUCLEOTIDE SEQUENCE [LARGE SCALE GENOMIC DNA]</scope>
    <source>
        <strain evidence="3 4">DSM 24636</strain>
    </source>
</reference>